<evidence type="ECO:0000256" key="15">
    <source>
        <dbReference type="ARBA" id="ARBA00048247"/>
    </source>
</evidence>
<proteinExistence type="inferred from homology"/>
<dbReference type="Gene3D" id="2.160.10.10">
    <property type="entry name" value="Hexapeptide repeat proteins"/>
    <property type="match status" value="1"/>
</dbReference>
<comment type="pathway">
    <text evidence="18">Nucleotide-sugar biosynthesis; UDP-N-acetyl-alpha-D-glucosamine biosynthesis; UDP-N-acetyl-alpha-D-glucosamine from N-acetyl-alpha-D-glucosamine 1-phosphate: step 1/1.</text>
</comment>
<keyword evidence="11 18" id="KW-0573">Peptidoglycan synthesis</keyword>
<feature type="binding site" evidence="18">
    <location>
        <position position="78"/>
    </location>
    <ligand>
        <name>UDP-N-acetyl-alpha-D-glucosamine</name>
        <dbReference type="ChEBI" id="CHEBI:57705"/>
    </ligand>
</feature>
<evidence type="ECO:0000259" key="20">
    <source>
        <dbReference type="Pfam" id="PF25087"/>
    </source>
</evidence>
<evidence type="ECO:0000256" key="9">
    <source>
        <dbReference type="ARBA" id="ARBA00022842"/>
    </source>
</evidence>
<dbReference type="Pfam" id="PF00132">
    <property type="entry name" value="Hexapep"/>
    <property type="match status" value="1"/>
</dbReference>
<comment type="caution">
    <text evidence="21">The sequence shown here is derived from an EMBL/GenBank/DDBJ whole genome shotgun (WGS) entry which is preliminary data.</text>
</comment>
<feature type="binding site" evidence="18">
    <location>
        <position position="386"/>
    </location>
    <ligand>
        <name>acetyl-CoA</name>
        <dbReference type="ChEBI" id="CHEBI:57288"/>
    </ligand>
</feature>
<evidence type="ECO:0000256" key="5">
    <source>
        <dbReference type="ARBA" id="ARBA00022679"/>
    </source>
</evidence>
<dbReference type="SUPFAM" id="SSF51161">
    <property type="entry name" value="Trimeric LpxA-like enzymes"/>
    <property type="match status" value="1"/>
</dbReference>
<comment type="pathway">
    <text evidence="18">Nucleotide-sugar biosynthesis; UDP-N-acetyl-alpha-D-glucosamine biosynthesis; N-acetyl-alpha-D-glucosamine 1-phosphate from alpha-D-glucosamine 6-phosphate (route II): step 2/2.</text>
</comment>
<accession>A0A7C3WPP5</accession>
<dbReference type="AlphaFoldDB" id="A0A7C3WPP5"/>
<dbReference type="PANTHER" id="PTHR43584">
    <property type="entry name" value="NUCLEOTIDYL TRANSFERASE"/>
    <property type="match status" value="1"/>
</dbReference>
<evidence type="ECO:0000256" key="7">
    <source>
        <dbReference type="ARBA" id="ARBA00022723"/>
    </source>
</evidence>
<feature type="binding site" evidence="18">
    <location>
        <begin position="13"/>
        <end position="16"/>
    </location>
    <ligand>
        <name>UDP-N-acetyl-alpha-D-glucosamine</name>
        <dbReference type="ChEBI" id="CHEBI:57705"/>
    </ligand>
</feature>
<comment type="cofactor">
    <cofactor evidence="18">
        <name>Mg(2+)</name>
        <dbReference type="ChEBI" id="CHEBI:18420"/>
    </cofactor>
    <text evidence="18">Binds 1 Mg(2+) ion per subunit.</text>
</comment>
<dbReference type="GO" id="GO:0000902">
    <property type="term" value="P:cell morphogenesis"/>
    <property type="evidence" value="ECO:0007669"/>
    <property type="project" value="UniProtKB-UniRule"/>
</dbReference>
<keyword evidence="8 18" id="KW-0677">Repeat</keyword>
<comment type="catalytic activity">
    <reaction evidence="15 18">
        <text>alpha-D-glucosamine 1-phosphate + acetyl-CoA = N-acetyl-alpha-D-glucosamine 1-phosphate + CoA + H(+)</text>
        <dbReference type="Rhea" id="RHEA:13725"/>
        <dbReference type="ChEBI" id="CHEBI:15378"/>
        <dbReference type="ChEBI" id="CHEBI:57287"/>
        <dbReference type="ChEBI" id="CHEBI:57288"/>
        <dbReference type="ChEBI" id="CHEBI:57776"/>
        <dbReference type="ChEBI" id="CHEBI:58516"/>
        <dbReference type="EC" id="2.3.1.157"/>
    </reaction>
</comment>
<feature type="binding site" evidence="18">
    <location>
        <position position="446"/>
    </location>
    <ligand>
        <name>acetyl-CoA</name>
        <dbReference type="ChEBI" id="CHEBI:57288"/>
    </ligand>
</feature>
<dbReference type="InterPro" id="IPR005882">
    <property type="entry name" value="Bifunctional_GlmU"/>
</dbReference>
<dbReference type="CDD" id="cd03353">
    <property type="entry name" value="LbH_GlmU_C"/>
    <property type="match status" value="1"/>
</dbReference>
<feature type="binding site" evidence="18">
    <location>
        <position position="233"/>
    </location>
    <ligand>
        <name>Mg(2+)</name>
        <dbReference type="ChEBI" id="CHEBI:18420"/>
    </ligand>
</feature>
<sequence length="555" mass="60677">MSNNLREITAIILAAGQGTRMKSSRPKVLHEILGRPLITYLLDTLLELGIHDIVAVVGYQAEKVKEALRDYPLRFVIQEPQLGTGHAVQVGLRAVFPAVKDILVLCGDVPLISREGIQELYREHRQAHAAVTIQTTVLPDGLHYGRVVRQADGAVTAVVQSRDASPEVLSIREINTGTYFFEADFLRTALPLLKPNNVQKELYLTDLVHLAVDQGRKVAAVIEPDWQTVLGINSRQELAEATRCLRRRINARHMAAGVTLVDPENTYIGPWVTIGRDTIIYPNVYLEGRTVIGENCLIEPNVKIADSVLADGVVVKMSSYIEGSKLGPRVQVGPMAHLRPGSDLREGVKIGNFVEVKKSVLHAGVKANHLSYLGDADIGPRVNVGAGTITCNYDGVKKHRTVIEAGAFIGSNTALVAPVTVGAGAYVGAGSTITEDVPPGKLAIARGRQVIKERRQTAKEREAPRGADLVDRQNLPELLDSLGLSCSHTDIDKFLILFSRHGVRTVDFFRKLATPENIGLIKSMLRQENEEPCNCQVVVNLISLAESRRFLLESS</sequence>
<feature type="binding site" evidence="18">
    <location>
        <begin position="392"/>
        <end position="393"/>
    </location>
    <ligand>
        <name>acetyl-CoA</name>
        <dbReference type="ChEBI" id="CHEBI:57288"/>
    </ligand>
</feature>
<keyword evidence="14 18" id="KW-0961">Cell wall biogenesis/degradation</keyword>
<evidence type="ECO:0000256" key="3">
    <source>
        <dbReference type="ARBA" id="ARBA00007947"/>
    </source>
</evidence>
<dbReference type="GO" id="GO:0071555">
    <property type="term" value="P:cell wall organization"/>
    <property type="evidence" value="ECO:0007669"/>
    <property type="project" value="UniProtKB-KW"/>
</dbReference>
<dbReference type="InterPro" id="IPR056729">
    <property type="entry name" value="GMPPB_C"/>
</dbReference>
<gene>
    <name evidence="18 21" type="primary">glmU</name>
    <name evidence="21" type="ORF">ENV62_01650</name>
</gene>
<dbReference type="Pfam" id="PF25087">
    <property type="entry name" value="GMPPB_C"/>
    <property type="match status" value="1"/>
</dbReference>
<dbReference type="InterPro" id="IPR038009">
    <property type="entry name" value="GlmU_C_LbH"/>
</dbReference>
<dbReference type="GO" id="GO:0000287">
    <property type="term" value="F:magnesium ion binding"/>
    <property type="evidence" value="ECO:0007669"/>
    <property type="project" value="UniProtKB-UniRule"/>
</dbReference>
<feature type="domain" description="MobA-like NTP transferase" evidence="19">
    <location>
        <begin position="10"/>
        <end position="133"/>
    </location>
</feature>
<feature type="region of interest" description="Linker" evidence="18">
    <location>
        <begin position="236"/>
        <end position="256"/>
    </location>
</feature>
<dbReference type="GO" id="GO:0006048">
    <property type="term" value="P:UDP-N-acetylglucosamine biosynthetic process"/>
    <property type="evidence" value="ECO:0007669"/>
    <property type="project" value="UniProtKB-UniPathway"/>
</dbReference>
<dbReference type="GO" id="GO:0009245">
    <property type="term" value="P:lipid A biosynthetic process"/>
    <property type="evidence" value="ECO:0007669"/>
    <property type="project" value="UniProtKB-UniRule"/>
</dbReference>
<keyword evidence="10 18" id="KW-0133">Cell shape</keyword>
<reference evidence="21" key="1">
    <citation type="journal article" date="2020" name="mSystems">
        <title>Genome- and Community-Level Interaction Insights into Carbon Utilization and Element Cycling Functions of Hydrothermarchaeota in Hydrothermal Sediment.</title>
        <authorList>
            <person name="Zhou Z."/>
            <person name="Liu Y."/>
            <person name="Xu W."/>
            <person name="Pan J."/>
            <person name="Luo Z.H."/>
            <person name="Li M."/>
        </authorList>
    </citation>
    <scope>NUCLEOTIDE SEQUENCE [LARGE SCALE GENOMIC DNA]</scope>
    <source>
        <strain evidence="21">SpSt-776</strain>
    </source>
</reference>
<dbReference type="InterPro" id="IPR011004">
    <property type="entry name" value="Trimer_LpxA-like_sf"/>
</dbReference>
<feature type="active site" description="Proton acceptor" evidence="18">
    <location>
        <position position="369"/>
    </location>
</feature>
<dbReference type="NCBIfam" id="TIGR01173">
    <property type="entry name" value="glmU"/>
    <property type="match status" value="1"/>
</dbReference>
<feature type="binding site" evidence="18">
    <location>
        <position position="108"/>
    </location>
    <ligand>
        <name>Mg(2+)</name>
        <dbReference type="ChEBI" id="CHEBI:18420"/>
    </ligand>
</feature>
<feature type="binding site" evidence="18">
    <location>
        <position position="372"/>
    </location>
    <ligand>
        <name>UDP-N-acetyl-alpha-D-glucosamine</name>
        <dbReference type="ChEBI" id="CHEBI:57705"/>
    </ligand>
</feature>
<dbReference type="SUPFAM" id="SSF53448">
    <property type="entry name" value="Nucleotide-diphospho-sugar transferases"/>
    <property type="match status" value="1"/>
</dbReference>
<feature type="region of interest" description="N-acetyltransferase" evidence="18">
    <location>
        <begin position="257"/>
        <end position="555"/>
    </location>
</feature>
<dbReference type="HAMAP" id="MF_01631">
    <property type="entry name" value="GlmU"/>
    <property type="match status" value="1"/>
</dbReference>
<evidence type="ECO:0000256" key="17">
    <source>
        <dbReference type="ARBA" id="ARBA00049628"/>
    </source>
</evidence>
<evidence type="ECO:0000256" key="13">
    <source>
        <dbReference type="ARBA" id="ARBA00023315"/>
    </source>
</evidence>
<comment type="subunit">
    <text evidence="18">Homotrimer.</text>
</comment>
<name>A0A7C3WPP5_9BACT</name>
<comment type="function">
    <text evidence="17 18">Catalyzes the last two sequential reactions in the de novo biosynthetic pathway for UDP-N-acetylglucosamine (UDP-GlcNAc). The C-terminal domain catalyzes the transfer of acetyl group from acetyl coenzyme A to glucosamine-1-phosphate (GlcN-1-P) to produce N-acetylglucosamine-1-phosphate (GlcNAc-1-P), which is converted into UDP-GlcNAc by the transfer of uridine 5-monophosphate (from uridine 5-triphosphate), a reaction catalyzed by the N-terminal domain.</text>
</comment>
<dbReference type="GO" id="GO:0005737">
    <property type="term" value="C:cytoplasm"/>
    <property type="evidence" value="ECO:0007669"/>
    <property type="project" value="UniProtKB-SubCell"/>
</dbReference>
<feature type="binding site" evidence="18">
    <location>
        <begin position="83"/>
        <end position="84"/>
    </location>
    <ligand>
        <name>UDP-N-acetyl-alpha-D-glucosamine</name>
        <dbReference type="ChEBI" id="CHEBI:57705"/>
    </ligand>
</feature>
<keyword evidence="6 18" id="KW-0548">Nucleotidyltransferase</keyword>
<dbReference type="Gene3D" id="3.90.550.10">
    <property type="entry name" value="Spore Coat Polysaccharide Biosynthesis Protein SpsA, Chain A"/>
    <property type="match status" value="1"/>
</dbReference>
<comment type="pathway">
    <text evidence="18">Bacterial outer membrane biogenesis; LPS lipid A biosynthesis.</text>
</comment>
<feature type="domain" description="Mannose-1-phosphate guanyltransferase C-terminal" evidence="20">
    <location>
        <begin position="267"/>
        <end position="360"/>
    </location>
</feature>
<dbReference type="GO" id="GO:0016020">
    <property type="term" value="C:membrane"/>
    <property type="evidence" value="ECO:0007669"/>
    <property type="project" value="GOC"/>
</dbReference>
<feature type="binding site" evidence="18">
    <location>
        <position position="175"/>
    </location>
    <ligand>
        <name>UDP-N-acetyl-alpha-D-glucosamine</name>
        <dbReference type="ChEBI" id="CHEBI:57705"/>
    </ligand>
</feature>
<dbReference type="CDD" id="cd02540">
    <property type="entry name" value="GT2_GlmU_N_bac"/>
    <property type="match status" value="1"/>
</dbReference>
<dbReference type="GO" id="GO:0008360">
    <property type="term" value="P:regulation of cell shape"/>
    <property type="evidence" value="ECO:0007669"/>
    <property type="project" value="UniProtKB-KW"/>
</dbReference>
<dbReference type="PANTHER" id="PTHR43584:SF3">
    <property type="entry name" value="BIFUNCTIONAL PROTEIN GLMU"/>
    <property type="match status" value="1"/>
</dbReference>
<comment type="caution">
    <text evidence="18">Lacks conserved residue(s) required for the propagation of feature annotation.</text>
</comment>
<feature type="binding site" evidence="18">
    <location>
        <position position="339"/>
    </location>
    <ligand>
        <name>UDP-N-acetyl-alpha-D-glucosamine</name>
        <dbReference type="ChEBI" id="CHEBI:57705"/>
    </ligand>
</feature>
<evidence type="ECO:0000256" key="4">
    <source>
        <dbReference type="ARBA" id="ARBA00022490"/>
    </source>
</evidence>
<feature type="binding site" evidence="18">
    <location>
        <position position="233"/>
    </location>
    <ligand>
        <name>UDP-N-acetyl-alpha-D-glucosamine</name>
        <dbReference type="ChEBI" id="CHEBI:57705"/>
    </ligand>
</feature>
<evidence type="ECO:0000313" key="21">
    <source>
        <dbReference type="EMBL" id="HGB13934.1"/>
    </source>
</evidence>
<dbReference type="EMBL" id="DTHB01000016">
    <property type="protein sequence ID" value="HGB13934.1"/>
    <property type="molecule type" value="Genomic_DNA"/>
</dbReference>
<comment type="similarity">
    <text evidence="3 18">In the N-terminal section; belongs to the N-acetylglucosamine-1-phosphate uridyltransferase family.</text>
</comment>
<comment type="similarity">
    <text evidence="2 18">In the C-terminal section; belongs to the transferase hexapeptide repeat family.</text>
</comment>
<keyword evidence="13 18" id="KW-0012">Acyltransferase</keyword>
<dbReference type="PROSITE" id="PS00101">
    <property type="entry name" value="HEXAPEP_TRANSFERASES"/>
    <property type="match status" value="1"/>
</dbReference>
<evidence type="ECO:0000256" key="12">
    <source>
        <dbReference type="ARBA" id="ARBA00023268"/>
    </source>
</evidence>
<dbReference type="GO" id="GO:0003977">
    <property type="term" value="F:UDP-N-acetylglucosamine diphosphorylase activity"/>
    <property type="evidence" value="ECO:0007669"/>
    <property type="project" value="UniProtKB-UniRule"/>
</dbReference>
<feature type="binding site" evidence="18">
    <location>
        <position position="411"/>
    </location>
    <ligand>
        <name>acetyl-CoA</name>
        <dbReference type="ChEBI" id="CHEBI:57288"/>
    </ligand>
</feature>
<evidence type="ECO:0000256" key="10">
    <source>
        <dbReference type="ARBA" id="ARBA00022960"/>
    </source>
</evidence>
<dbReference type="InterPro" id="IPR018357">
    <property type="entry name" value="Hexapep_transf_CS"/>
</dbReference>
<keyword evidence="4 18" id="KW-0963">Cytoplasm</keyword>
<feature type="binding site" evidence="18">
    <location>
        <position position="383"/>
    </location>
    <ligand>
        <name>UDP-N-acetyl-alpha-D-glucosamine</name>
        <dbReference type="ChEBI" id="CHEBI:57705"/>
    </ligand>
</feature>
<evidence type="ECO:0000256" key="16">
    <source>
        <dbReference type="ARBA" id="ARBA00048493"/>
    </source>
</evidence>
<dbReference type="EC" id="2.7.7.23" evidence="18"/>
<feature type="binding site" evidence="18">
    <location>
        <position position="357"/>
    </location>
    <ligand>
        <name>UDP-N-acetyl-alpha-D-glucosamine</name>
        <dbReference type="ChEBI" id="CHEBI:57705"/>
    </ligand>
</feature>
<keyword evidence="7 18" id="KW-0479">Metal-binding</keyword>
<evidence type="ECO:0000256" key="14">
    <source>
        <dbReference type="ARBA" id="ARBA00023316"/>
    </source>
</evidence>
<evidence type="ECO:0000256" key="8">
    <source>
        <dbReference type="ARBA" id="ARBA00022737"/>
    </source>
</evidence>
<comment type="subcellular location">
    <subcellularLocation>
        <location evidence="1 18">Cytoplasm</location>
    </subcellularLocation>
</comment>
<protein>
    <recommendedName>
        <fullName evidence="18">Bifunctional protein GlmU</fullName>
    </recommendedName>
    <domain>
        <recommendedName>
            <fullName evidence="18">UDP-N-acetylglucosamine pyrophosphorylase</fullName>
            <ecNumber evidence="18">2.7.7.23</ecNumber>
        </recommendedName>
        <alternativeName>
            <fullName evidence="18">N-acetylglucosamine-1-phosphate uridyltransferase</fullName>
        </alternativeName>
    </domain>
    <domain>
        <recommendedName>
            <fullName evidence="18">Glucosamine-1-phosphate N-acetyltransferase</fullName>
            <ecNumber evidence="18">2.3.1.157</ecNumber>
        </recommendedName>
    </domain>
</protein>
<dbReference type="UniPathway" id="UPA00973"/>
<feature type="binding site" evidence="18">
    <location>
        <position position="429"/>
    </location>
    <ligand>
        <name>acetyl-CoA</name>
        <dbReference type="ChEBI" id="CHEBI:57288"/>
    </ligand>
</feature>
<dbReference type="NCBIfam" id="NF010934">
    <property type="entry name" value="PRK14354.1"/>
    <property type="match status" value="1"/>
</dbReference>
<feature type="region of interest" description="Pyrophosphorylase" evidence="18">
    <location>
        <begin position="1"/>
        <end position="235"/>
    </location>
</feature>
<evidence type="ECO:0000256" key="1">
    <source>
        <dbReference type="ARBA" id="ARBA00004496"/>
    </source>
</evidence>
<keyword evidence="12 18" id="KW-0511">Multifunctional enzyme</keyword>
<keyword evidence="9 18" id="KW-0460">Magnesium</keyword>
<feature type="binding site" evidence="18">
    <location>
        <position position="27"/>
    </location>
    <ligand>
        <name>UDP-N-acetyl-alpha-D-glucosamine</name>
        <dbReference type="ChEBI" id="CHEBI:57705"/>
    </ligand>
</feature>
<evidence type="ECO:0000256" key="2">
    <source>
        <dbReference type="ARBA" id="ARBA00007707"/>
    </source>
</evidence>
<evidence type="ECO:0000259" key="19">
    <source>
        <dbReference type="Pfam" id="PF12804"/>
    </source>
</evidence>
<dbReference type="InterPro" id="IPR001451">
    <property type="entry name" value="Hexapep"/>
</dbReference>
<organism evidence="21">
    <name type="scientific">Desulfobacca acetoxidans</name>
    <dbReference type="NCBI Taxonomy" id="60893"/>
    <lineage>
        <taxon>Bacteria</taxon>
        <taxon>Pseudomonadati</taxon>
        <taxon>Thermodesulfobacteriota</taxon>
        <taxon>Desulfobaccia</taxon>
        <taxon>Desulfobaccales</taxon>
        <taxon>Desulfobaccaceae</taxon>
        <taxon>Desulfobacca</taxon>
    </lineage>
</organism>
<keyword evidence="5 18" id="KW-0808">Transferase</keyword>
<dbReference type="UniPathway" id="UPA00113">
    <property type="reaction ID" value="UER00532"/>
</dbReference>
<dbReference type="EC" id="2.3.1.157" evidence="18"/>
<dbReference type="GO" id="GO:0019134">
    <property type="term" value="F:glucosamine-1-phosphate N-acetyltransferase activity"/>
    <property type="evidence" value="ECO:0007669"/>
    <property type="project" value="UniProtKB-UniRule"/>
</dbReference>
<dbReference type="Pfam" id="PF12804">
    <property type="entry name" value="NTP_transf_3"/>
    <property type="match status" value="1"/>
</dbReference>
<feature type="binding site" evidence="18">
    <location>
        <position position="145"/>
    </location>
    <ligand>
        <name>UDP-N-acetyl-alpha-D-glucosamine</name>
        <dbReference type="ChEBI" id="CHEBI:57705"/>
    </ligand>
</feature>
<dbReference type="GO" id="GO:0009252">
    <property type="term" value="P:peptidoglycan biosynthetic process"/>
    <property type="evidence" value="ECO:0007669"/>
    <property type="project" value="UniProtKB-UniRule"/>
</dbReference>
<evidence type="ECO:0000256" key="11">
    <source>
        <dbReference type="ARBA" id="ARBA00022984"/>
    </source>
</evidence>
<evidence type="ECO:0000256" key="6">
    <source>
        <dbReference type="ARBA" id="ARBA00022695"/>
    </source>
</evidence>
<comment type="catalytic activity">
    <reaction evidence="16 18">
        <text>N-acetyl-alpha-D-glucosamine 1-phosphate + UTP + H(+) = UDP-N-acetyl-alpha-D-glucosamine + diphosphate</text>
        <dbReference type="Rhea" id="RHEA:13509"/>
        <dbReference type="ChEBI" id="CHEBI:15378"/>
        <dbReference type="ChEBI" id="CHEBI:33019"/>
        <dbReference type="ChEBI" id="CHEBI:46398"/>
        <dbReference type="ChEBI" id="CHEBI:57705"/>
        <dbReference type="ChEBI" id="CHEBI:57776"/>
        <dbReference type="EC" id="2.7.7.23"/>
    </reaction>
</comment>
<dbReference type="InterPro" id="IPR029044">
    <property type="entry name" value="Nucleotide-diphossugar_trans"/>
</dbReference>
<evidence type="ECO:0000256" key="18">
    <source>
        <dbReference type="HAMAP-Rule" id="MF_01631"/>
    </source>
</evidence>
<dbReference type="InterPro" id="IPR025877">
    <property type="entry name" value="MobA-like_NTP_Trfase"/>
</dbReference>
<dbReference type="InterPro" id="IPR050065">
    <property type="entry name" value="GlmU-like"/>
</dbReference>